<proteinExistence type="predicted"/>
<dbReference type="AlphaFoldDB" id="A0A914I2H2"/>
<keyword evidence="1" id="KW-1185">Reference proteome</keyword>
<evidence type="ECO:0000313" key="2">
    <source>
        <dbReference type="WBParaSite" id="Gr19_v10_g6241.t1"/>
    </source>
</evidence>
<sequence>MVLASPEGKFRRMSYPICEGRVDEAPTAAVRGGQRGFYEWLGDEICPRGRLFGLIRTSALQRKKFAVNEFIWGDKYSRQKALHLASQRTVDGQLQNVGPSRASSSSSAPVSRRFHAICEQNVPNLHVIRRVNDFLDGFERSFTEVEGQFEELNNDCGENDLAKFFRLVGQVQFRIGKRADTMTTCHERRHRAQLALLRHCAELFCQCQLSLWLHKPNNSIGIVDESTVLSELDEYLALLEPIKAFSVEIWQQNHSPDLAPNEWHYERNWLLSNKTVLNCARLTFHEEGENEPELITKWLHYNVADEQNAQNVTRFLNFPNGIQQDVLDTVLQNCVKRFDQANSIAERRSYVLSFHSIQPQQSFRSDNLCTAETLRMEAFGMENEAGNRTTPPNFYYLRRCATKELAGHLPDVQKIFRENFYTNNDGDKMFLRIPILQTGDGDKFEPPMLVFDY</sequence>
<organism evidence="1 2">
    <name type="scientific">Globodera rostochiensis</name>
    <name type="common">Golden nematode worm</name>
    <name type="synonym">Heterodera rostochiensis</name>
    <dbReference type="NCBI Taxonomy" id="31243"/>
    <lineage>
        <taxon>Eukaryota</taxon>
        <taxon>Metazoa</taxon>
        <taxon>Ecdysozoa</taxon>
        <taxon>Nematoda</taxon>
        <taxon>Chromadorea</taxon>
        <taxon>Rhabditida</taxon>
        <taxon>Tylenchina</taxon>
        <taxon>Tylenchomorpha</taxon>
        <taxon>Tylenchoidea</taxon>
        <taxon>Heteroderidae</taxon>
        <taxon>Heteroderinae</taxon>
        <taxon>Globodera</taxon>
    </lineage>
</organism>
<evidence type="ECO:0000313" key="1">
    <source>
        <dbReference type="Proteomes" id="UP000887572"/>
    </source>
</evidence>
<name>A0A914I2H2_GLORO</name>
<protein>
    <submittedName>
        <fullName evidence="2">Uncharacterized protein</fullName>
    </submittedName>
</protein>
<dbReference type="Proteomes" id="UP000887572">
    <property type="component" value="Unplaced"/>
</dbReference>
<accession>A0A914I2H2</accession>
<dbReference type="WBParaSite" id="Gr19_v10_g6241.t1">
    <property type="protein sequence ID" value="Gr19_v10_g6241.t1"/>
    <property type="gene ID" value="Gr19_v10_g6241"/>
</dbReference>
<reference evidence="2" key="1">
    <citation type="submission" date="2022-11" db="UniProtKB">
        <authorList>
            <consortium name="WormBaseParasite"/>
        </authorList>
    </citation>
    <scope>IDENTIFICATION</scope>
</reference>